<feature type="non-terminal residue" evidence="1">
    <location>
        <position position="1"/>
    </location>
</feature>
<accession>A0A939FEG2</accession>
<comment type="caution">
    <text evidence="1">The sequence shown here is derived from an EMBL/GenBank/DDBJ whole genome shotgun (WGS) entry which is preliminary data.</text>
</comment>
<sequence length="84" mass="9456">DRLVRWSAWGGPLLVTLVAGLMRFWRLGSPDSVIFDETYYAKDAWALMHQGYEGHWPDKIDSSILANPDAVPVPHDPGYVVHPP</sequence>
<organism evidence="1 2">
    <name type="scientific">Streptomyces beijiangensis</name>
    <dbReference type="NCBI Taxonomy" id="163361"/>
    <lineage>
        <taxon>Bacteria</taxon>
        <taxon>Bacillati</taxon>
        <taxon>Actinomycetota</taxon>
        <taxon>Actinomycetes</taxon>
        <taxon>Kitasatosporales</taxon>
        <taxon>Streptomycetaceae</taxon>
        <taxon>Streptomyces</taxon>
    </lineage>
</organism>
<protein>
    <submittedName>
        <fullName evidence="1">Phospholipid carrier-dependent glycosyltransferase</fullName>
    </submittedName>
</protein>
<feature type="non-terminal residue" evidence="1">
    <location>
        <position position="84"/>
    </location>
</feature>
<name>A0A939FEG2_9ACTN</name>
<proteinExistence type="predicted"/>
<keyword evidence="2" id="KW-1185">Reference proteome</keyword>
<dbReference type="EMBL" id="JAFLRJ010000723">
    <property type="protein sequence ID" value="MBO0517630.1"/>
    <property type="molecule type" value="Genomic_DNA"/>
</dbReference>
<dbReference type="AlphaFoldDB" id="A0A939FEG2"/>
<evidence type="ECO:0000313" key="2">
    <source>
        <dbReference type="Proteomes" id="UP000664167"/>
    </source>
</evidence>
<gene>
    <name evidence="1" type="ORF">J0695_38655</name>
</gene>
<dbReference type="Proteomes" id="UP000664167">
    <property type="component" value="Unassembled WGS sequence"/>
</dbReference>
<reference evidence="1" key="1">
    <citation type="submission" date="2021-03" db="EMBL/GenBank/DDBJ databases">
        <title>Streptomyces poriferae sp. nov., a novel marine sponge-derived Actinobacteria species with anti-MRSA activity.</title>
        <authorList>
            <person name="Sandoval-Powers M."/>
            <person name="Kralova S."/>
            <person name="Nguyen G.-S."/>
            <person name="Fawwal D."/>
            <person name="Degnes K."/>
            <person name="Klinkenberg G."/>
            <person name="Sletta H."/>
            <person name="Wentzel A."/>
            <person name="Liles M.R."/>
        </authorList>
    </citation>
    <scope>NUCLEOTIDE SEQUENCE</scope>
    <source>
        <strain evidence="1">DSM 41794</strain>
    </source>
</reference>
<evidence type="ECO:0000313" key="1">
    <source>
        <dbReference type="EMBL" id="MBO0517630.1"/>
    </source>
</evidence>